<reference evidence="2 3" key="1">
    <citation type="submission" date="2016-10" db="EMBL/GenBank/DDBJ databases">
        <authorList>
            <person name="de Groot N.N."/>
        </authorList>
    </citation>
    <scope>NUCLEOTIDE SEQUENCE [LARGE SCALE GENOMIC DNA]</scope>
    <source>
        <strain evidence="2 3">DSM 27375</strain>
    </source>
</reference>
<evidence type="ECO:0000313" key="2">
    <source>
        <dbReference type="EMBL" id="SDF97953.1"/>
    </source>
</evidence>
<gene>
    <name evidence="2" type="ORF">SAMN04488117_109134</name>
</gene>
<dbReference type="RefSeq" id="WP_218129392.1">
    <property type="nucleotide sequence ID" value="NZ_FNBL01000009.1"/>
</dbReference>
<proteinExistence type="predicted"/>
<feature type="region of interest" description="Disordered" evidence="1">
    <location>
        <begin position="34"/>
        <end position="73"/>
    </location>
</feature>
<dbReference type="AlphaFoldDB" id="A0A1G7QHF2"/>
<organism evidence="2 3">
    <name type="scientific">Celeribacter baekdonensis</name>
    <dbReference type="NCBI Taxonomy" id="875171"/>
    <lineage>
        <taxon>Bacteria</taxon>
        <taxon>Pseudomonadati</taxon>
        <taxon>Pseudomonadota</taxon>
        <taxon>Alphaproteobacteria</taxon>
        <taxon>Rhodobacterales</taxon>
        <taxon>Roseobacteraceae</taxon>
        <taxon>Celeribacter</taxon>
    </lineage>
</organism>
<accession>A0A1G7QHF2</accession>
<dbReference type="Proteomes" id="UP000182284">
    <property type="component" value="Unassembled WGS sequence"/>
</dbReference>
<dbReference type="EMBL" id="FNBL01000009">
    <property type="protein sequence ID" value="SDF97953.1"/>
    <property type="molecule type" value="Genomic_DNA"/>
</dbReference>
<evidence type="ECO:0000256" key="1">
    <source>
        <dbReference type="SAM" id="MobiDB-lite"/>
    </source>
</evidence>
<protein>
    <submittedName>
        <fullName evidence="2">Uncharacterized protein</fullName>
    </submittedName>
</protein>
<evidence type="ECO:0000313" key="3">
    <source>
        <dbReference type="Proteomes" id="UP000182284"/>
    </source>
</evidence>
<sequence length="73" mass="7978">MTEKRTTPLRQRMIEDMDIRGLHKTQRFGMHCLLPSHGAPGTNSLSKGNDTSAAQSQSDLGFRESVHPRGGSG</sequence>
<name>A0A1G7QHF2_9RHOB</name>
<feature type="compositionally biased region" description="Polar residues" evidence="1">
    <location>
        <begin position="41"/>
        <end position="59"/>
    </location>
</feature>